<keyword evidence="1" id="KW-0802">TPR repeat</keyword>
<name>F9UHD7_9GAMM</name>
<gene>
    <name evidence="5" type="ORF">ThimaDRAFT_4340</name>
</gene>
<evidence type="ECO:0000256" key="3">
    <source>
        <dbReference type="SAM" id="Phobius"/>
    </source>
</evidence>
<dbReference type="PROSITE" id="PS50234">
    <property type="entry name" value="VWFA"/>
    <property type="match status" value="1"/>
</dbReference>
<feature type="region of interest" description="Disordered" evidence="2">
    <location>
        <begin position="447"/>
        <end position="660"/>
    </location>
</feature>
<feature type="compositionally biased region" description="Low complexity" evidence="2">
    <location>
        <begin position="478"/>
        <end position="491"/>
    </location>
</feature>
<dbReference type="PATRIC" id="fig|768671.3.peg.4575"/>
<feature type="compositionally biased region" description="Low complexity" evidence="2">
    <location>
        <begin position="556"/>
        <end position="569"/>
    </location>
</feature>
<evidence type="ECO:0000259" key="4">
    <source>
        <dbReference type="PROSITE" id="PS50234"/>
    </source>
</evidence>
<protein>
    <submittedName>
        <fullName evidence="5">Tetratricopeptide TPR_1 repeat-containing protein</fullName>
    </submittedName>
</protein>
<feature type="compositionally biased region" description="Acidic residues" evidence="2">
    <location>
        <begin position="467"/>
        <end position="477"/>
    </location>
</feature>
<feature type="compositionally biased region" description="Low complexity" evidence="2">
    <location>
        <begin position="530"/>
        <end position="548"/>
    </location>
</feature>
<accession>F9UHD7</accession>
<proteinExistence type="predicted"/>
<dbReference type="PANTHER" id="PTHR22550:SF14">
    <property type="entry name" value="VWFA DOMAIN-CONTAINING PROTEIN"/>
    <property type="match status" value="1"/>
</dbReference>
<feature type="compositionally biased region" description="Acidic residues" evidence="2">
    <location>
        <begin position="589"/>
        <end position="601"/>
    </location>
</feature>
<dbReference type="Gene3D" id="1.25.40.10">
    <property type="entry name" value="Tetratricopeptide repeat domain"/>
    <property type="match status" value="1"/>
</dbReference>
<feature type="compositionally biased region" description="Basic and acidic residues" evidence="2">
    <location>
        <begin position="447"/>
        <end position="461"/>
    </location>
</feature>
<dbReference type="SMART" id="SM00028">
    <property type="entry name" value="TPR"/>
    <property type="match status" value="1"/>
</dbReference>
<feature type="compositionally biased region" description="Low complexity" evidence="2">
    <location>
        <begin position="603"/>
        <end position="618"/>
    </location>
</feature>
<keyword evidence="3" id="KW-0812">Transmembrane</keyword>
<dbReference type="PROSITE" id="PS50293">
    <property type="entry name" value="TPR_REGION"/>
    <property type="match status" value="1"/>
</dbReference>
<dbReference type="Pfam" id="PF00515">
    <property type="entry name" value="TPR_1"/>
    <property type="match status" value="1"/>
</dbReference>
<organism evidence="5 6">
    <name type="scientific">Thiocapsa marina 5811</name>
    <dbReference type="NCBI Taxonomy" id="768671"/>
    <lineage>
        <taxon>Bacteria</taxon>
        <taxon>Pseudomonadati</taxon>
        <taxon>Pseudomonadota</taxon>
        <taxon>Gammaproteobacteria</taxon>
        <taxon>Chromatiales</taxon>
        <taxon>Chromatiaceae</taxon>
        <taxon>Thiocapsa</taxon>
    </lineage>
</organism>
<dbReference type="EMBL" id="AFWV01000018">
    <property type="protein sequence ID" value="EGV16395.1"/>
    <property type="molecule type" value="Genomic_DNA"/>
</dbReference>
<reference evidence="5 6" key="1">
    <citation type="submission" date="2011-06" db="EMBL/GenBank/DDBJ databases">
        <title>The draft genome of Thiocapsa marina 5811.</title>
        <authorList>
            <consortium name="US DOE Joint Genome Institute (JGI-PGF)"/>
            <person name="Lucas S."/>
            <person name="Han J."/>
            <person name="Cheng J.-F."/>
            <person name="Goodwin L."/>
            <person name="Pitluck S."/>
            <person name="Peters L."/>
            <person name="Land M.L."/>
            <person name="Hauser L."/>
            <person name="Vogl K."/>
            <person name="Liu Z."/>
            <person name="Imhoff J."/>
            <person name="Thiel V."/>
            <person name="Frigaard N.-U."/>
            <person name="Bryant D."/>
            <person name="Woyke T.J."/>
        </authorList>
    </citation>
    <scope>NUCLEOTIDE SEQUENCE [LARGE SCALE GENOMIC DNA]</scope>
    <source>
        <strain evidence="5 6">5811</strain>
    </source>
</reference>
<evidence type="ECO:0000256" key="2">
    <source>
        <dbReference type="SAM" id="MobiDB-lite"/>
    </source>
</evidence>
<dbReference type="InterPro" id="IPR036465">
    <property type="entry name" value="vWFA_dom_sf"/>
</dbReference>
<dbReference type="PROSITE" id="PS50005">
    <property type="entry name" value="TPR"/>
    <property type="match status" value="1"/>
</dbReference>
<dbReference type="Pfam" id="PF13519">
    <property type="entry name" value="VWA_2"/>
    <property type="match status" value="1"/>
</dbReference>
<dbReference type="PANTHER" id="PTHR22550">
    <property type="entry name" value="SPORE GERMINATION PROTEIN"/>
    <property type="match status" value="1"/>
</dbReference>
<keyword evidence="3" id="KW-0472">Membrane</keyword>
<dbReference type="SUPFAM" id="SSF53300">
    <property type="entry name" value="vWA-like"/>
    <property type="match status" value="1"/>
</dbReference>
<feature type="compositionally biased region" description="Low complexity" evidence="2">
    <location>
        <begin position="577"/>
        <end position="588"/>
    </location>
</feature>
<dbReference type="AlphaFoldDB" id="F9UHD7"/>
<evidence type="ECO:0000256" key="1">
    <source>
        <dbReference type="PROSITE-ProRule" id="PRU00339"/>
    </source>
</evidence>
<keyword evidence="3" id="KW-1133">Transmembrane helix</keyword>
<dbReference type="InterPro" id="IPR002035">
    <property type="entry name" value="VWF_A"/>
</dbReference>
<feature type="repeat" description="TPR" evidence="1">
    <location>
        <begin position="409"/>
        <end position="442"/>
    </location>
</feature>
<feature type="domain" description="VWFA" evidence="4">
    <location>
        <begin position="93"/>
        <end position="298"/>
    </location>
</feature>
<dbReference type="SMART" id="SM00327">
    <property type="entry name" value="VWA"/>
    <property type="match status" value="1"/>
</dbReference>
<dbReference type="RefSeq" id="WP_007195212.1">
    <property type="nucleotide sequence ID" value="NZ_AFWV01000018.1"/>
</dbReference>
<evidence type="ECO:0000313" key="5">
    <source>
        <dbReference type="EMBL" id="EGV16395.1"/>
    </source>
</evidence>
<dbReference type="Gene3D" id="3.40.50.410">
    <property type="entry name" value="von Willebrand factor, type A domain"/>
    <property type="match status" value="1"/>
</dbReference>
<dbReference type="eggNOG" id="COG2304">
    <property type="taxonomic scope" value="Bacteria"/>
</dbReference>
<sequence length="677" mass="71365">MWPELQLLRPMWLLALIPALILLVLLWRRPAGALVWSRLVDAHLLPHLLVGADRAPRRLPLWLLGLGWLLATLALAGPAWERVAQPVYGSSAARVILLDLSPSMNAADLRPSRLARARFEVMDLLTASEEGQVALLAFGPEPFVVSPLTRDAATISSQVPQLTTDLVPVPGARDTARALSAAGEMLGRASAGRGDIVLVTDGVGDMAAARLAVQALVAGGHRVSVLAVGTPDGAPVPLASDAARGFEPDRDGGVRIARLPESELRELARLGNGRYVETHAGDTDTRALMGLGSMEAEMTEEPSLLSDQWREEGPWLLLALLPFAALAFRRGWLLSILACVMILPPTPGWAFEWSDLWWTDDQQAARQFDAGANAEAAERFRDPAWRAAASYRAGDYERALGALSDVPDPDADYNRGNALARLGRLDEAIAAYERVLDRDPDHADARHNLEVVKVLRDRPPESSESGESGEGEGDGNEGDAAGDSQGTSGEEPSGGGEPSDAPGSGDAQSEPAESAEDAGEQAGEGEDGAEPGSESSSESASDSAEHGGTQAATEPSADASSDQTSATRSEAGPPPSGKSGPTGDPGDIGPDDIAETEDVVLPEDASAGSAEHSAGASDPNTKERAPSDSTLSQAPSPEALEREQAMEAQLRRVPDDPGGLLRQRFLLQHLRREGRLP</sequence>
<feature type="compositionally biased region" description="Acidic residues" evidence="2">
    <location>
        <begin position="513"/>
        <end position="529"/>
    </location>
</feature>
<dbReference type="InterPro" id="IPR019734">
    <property type="entry name" value="TPR_rpt"/>
</dbReference>
<feature type="compositionally biased region" description="Basic and acidic residues" evidence="2">
    <location>
        <begin position="639"/>
        <end position="655"/>
    </location>
</feature>
<keyword evidence="6" id="KW-1185">Reference proteome</keyword>
<dbReference type="InterPro" id="IPR011990">
    <property type="entry name" value="TPR-like_helical_dom_sf"/>
</dbReference>
<dbReference type="STRING" id="768671.ThimaDRAFT_4340"/>
<evidence type="ECO:0000313" key="6">
    <source>
        <dbReference type="Proteomes" id="UP000005459"/>
    </source>
</evidence>
<feature type="transmembrane region" description="Helical" evidence="3">
    <location>
        <begin position="61"/>
        <end position="80"/>
    </location>
</feature>
<dbReference type="Proteomes" id="UP000005459">
    <property type="component" value="Unassembled WGS sequence"/>
</dbReference>
<dbReference type="InterPro" id="IPR050768">
    <property type="entry name" value="UPF0353/GerABKA_families"/>
</dbReference>
<dbReference type="SUPFAM" id="SSF48452">
    <property type="entry name" value="TPR-like"/>
    <property type="match status" value="1"/>
</dbReference>